<accession>A0ABV9JEZ2</accession>
<feature type="signal peptide" evidence="1">
    <location>
        <begin position="1"/>
        <end position="30"/>
    </location>
</feature>
<keyword evidence="3" id="KW-1185">Reference proteome</keyword>
<dbReference type="Proteomes" id="UP001595987">
    <property type="component" value="Unassembled WGS sequence"/>
</dbReference>
<name>A0ABV9JEZ2_9LACT</name>
<feature type="chain" id="PRO_5045180883" evidence="1">
    <location>
        <begin position="31"/>
        <end position="197"/>
    </location>
</feature>
<sequence length="197" mass="20955">MKRRTLLSIAMGISLLGGMLYTQSTPTASATSVTVGNTQRQKVNASNFSWVGPIGEFAPTFNVNATPTSLAVGASGNLDVYVQPIKYMNFGPANYTYDFAGMIGYQSSDSTVLKVDSKGDFTALKAGTVTLTFTAMLSKSLLAQMQADCGEVRSWTDMAALPVNNQIQVKVVAGSEIVVYPALSSFSHVSAVQSKLW</sequence>
<dbReference type="EMBL" id="JBHSGD010000010">
    <property type="protein sequence ID" value="MFC4653282.1"/>
    <property type="molecule type" value="Genomic_DNA"/>
</dbReference>
<comment type="caution">
    <text evidence="2">The sequence shown here is derived from an EMBL/GenBank/DDBJ whole genome shotgun (WGS) entry which is preliminary data.</text>
</comment>
<dbReference type="RefSeq" id="WP_213536462.1">
    <property type="nucleotide sequence ID" value="NZ_BOVQ01000007.1"/>
</dbReference>
<dbReference type="Gene3D" id="2.60.40.1080">
    <property type="match status" value="1"/>
</dbReference>
<dbReference type="InterPro" id="IPR008964">
    <property type="entry name" value="Invasin/intimin_cell_adhesion"/>
</dbReference>
<evidence type="ECO:0000256" key="1">
    <source>
        <dbReference type="SAM" id="SignalP"/>
    </source>
</evidence>
<evidence type="ECO:0000313" key="2">
    <source>
        <dbReference type="EMBL" id="MFC4653282.1"/>
    </source>
</evidence>
<reference evidence="3" key="1">
    <citation type="journal article" date="2019" name="Int. J. Syst. Evol. Microbiol.">
        <title>The Global Catalogue of Microorganisms (GCM) 10K type strain sequencing project: providing services to taxonomists for standard genome sequencing and annotation.</title>
        <authorList>
            <consortium name="The Broad Institute Genomics Platform"/>
            <consortium name="The Broad Institute Genome Sequencing Center for Infectious Disease"/>
            <person name="Wu L."/>
            <person name="Ma J."/>
        </authorList>
    </citation>
    <scope>NUCLEOTIDE SEQUENCE [LARGE SCALE GENOMIC DNA]</scope>
    <source>
        <strain evidence="3">CCUG 63287</strain>
    </source>
</reference>
<proteinExistence type="predicted"/>
<organism evidence="2 3">
    <name type="scientific">Lactococcus nasutitermitis</name>
    <dbReference type="NCBI Taxonomy" id="1652957"/>
    <lineage>
        <taxon>Bacteria</taxon>
        <taxon>Bacillati</taxon>
        <taxon>Bacillota</taxon>
        <taxon>Bacilli</taxon>
        <taxon>Lactobacillales</taxon>
        <taxon>Streptococcaceae</taxon>
        <taxon>Lactococcus</taxon>
    </lineage>
</organism>
<keyword evidence="1" id="KW-0732">Signal</keyword>
<protein>
    <submittedName>
        <fullName evidence="2">Ig-like domain-containing protein</fullName>
    </submittedName>
</protein>
<dbReference type="SUPFAM" id="SSF49373">
    <property type="entry name" value="Invasin/intimin cell-adhesion fragments"/>
    <property type="match status" value="1"/>
</dbReference>
<gene>
    <name evidence="2" type="ORF">ACFO26_10230</name>
</gene>
<evidence type="ECO:0000313" key="3">
    <source>
        <dbReference type="Proteomes" id="UP001595987"/>
    </source>
</evidence>